<organism evidence="2 3">
    <name type="scientific">Cannabis sativa</name>
    <name type="common">Hemp</name>
    <name type="synonym">Marijuana</name>
    <dbReference type="NCBI Taxonomy" id="3483"/>
    <lineage>
        <taxon>Eukaryota</taxon>
        <taxon>Viridiplantae</taxon>
        <taxon>Streptophyta</taxon>
        <taxon>Embryophyta</taxon>
        <taxon>Tracheophyta</taxon>
        <taxon>Spermatophyta</taxon>
        <taxon>Magnoliopsida</taxon>
        <taxon>eudicotyledons</taxon>
        <taxon>Gunneridae</taxon>
        <taxon>Pentapetalae</taxon>
        <taxon>rosids</taxon>
        <taxon>fabids</taxon>
        <taxon>Rosales</taxon>
        <taxon>Cannabaceae</taxon>
        <taxon>Cannabis</taxon>
    </lineage>
</organism>
<evidence type="ECO:0000256" key="1">
    <source>
        <dbReference type="SAM" id="MobiDB-lite"/>
    </source>
</evidence>
<accession>A0A803PTX6</accession>
<proteinExistence type="predicted"/>
<dbReference type="Proteomes" id="UP000596661">
    <property type="component" value="Chromosome 6"/>
</dbReference>
<dbReference type="AlphaFoldDB" id="A0A803PTX6"/>
<feature type="region of interest" description="Disordered" evidence="1">
    <location>
        <begin position="1"/>
        <end position="26"/>
    </location>
</feature>
<dbReference type="EnsemblPlants" id="evm.model.06.1307">
    <property type="protein sequence ID" value="cds.evm.model.06.1307"/>
    <property type="gene ID" value="evm.TU.06.1307"/>
</dbReference>
<dbReference type="EMBL" id="UZAU01000599">
    <property type="status" value="NOT_ANNOTATED_CDS"/>
    <property type="molecule type" value="Genomic_DNA"/>
</dbReference>
<protein>
    <submittedName>
        <fullName evidence="2">Uncharacterized protein</fullName>
    </submittedName>
</protein>
<reference evidence="2" key="1">
    <citation type="submission" date="2018-11" db="EMBL/GenBank/DDBJ databases">
        <authorList>
            <person name="Grassa J C."/>
        </authorList>
    </citation>
    <scope>NUCLEOTIDE SEQUENCE [LARGE SCALE GENOMIC DNA]</scope>
</reference>
<dbReference type="Gramene" id="evm.model.06.1307">
    <property type="protein sequence ID" value="cds.evm.model.06.1307"/>
    <property type="gene ID" value="evm.TU.06.1307"/>
</dbReference>
<evidence type="ECO:0000313" key="2">
    <source>
        <dbReference type="EnsemblPlants" id="cds.evm.model.06.1307"/>
    </source>
</evidence>
<reference evidence="2" key="2">
    <citation type="submission" date="2021-03" db="UniProtKB">
        <authorList>
            <consortium name="EnsemblPlants"/>
        </authorList>
    </citation>
    <scope>IDENTIFICATION</scope>
</reference>
<keyword evidence="3" id="KW-1185">Reference proteome</keyword>
<sequence length="75" mass="8350">MMTIKDFLDRRSDKGGGNPENNRVSRGTCESHLYDVGLQLSRSLVVVDATTDIKVDNVRVPLATFEIALRLLAFL</sequence>
<name>A0A803PTX6_CANSA</name>
<evidence type="ECO:0000313" key="3">
    <source>
        <dbReference type="Proteomes" id="UP000596661"/>
    </source>
</evidence>
<feature type="compositionally biased region" description="Basic and acidic residues" evidence="1">
    <location>
        <begin position="1"/>
        <end position="14"/>
    </location>
</feature>